<reference evidence="3 4" key="1">
    <citation type="submission" date="2019-05" db="EMBL/GenBank/DDBJ databases">
        <title>The compact genome of Giardia muris reveals important steps in the evolution of intestinal protozoan parasites.</title>
        <authorList>
            <person name="Xu F."/>
            <person name="Jimenez-Gonzalez A."/>
            <person name="Einarsson E."/>
            <person name="Astvaldsson A."/>
            <person name="Peirasmaki D."/>
            <person name="Eckmann L."/>
            <person name="Andersson J.O."/>
            <person name="Svard S.G."/>
            <person name="Jerlstrom-Hultqvist J."/>
        </authorList>
    </citation>
    <scope>NUCLEOTIDE SEQUENCE [LARGE SCALE GENOMIC DNA]</scope>
    <source>
        <strain evidence="3 4">Roberts-Thomson</strain>
    </source>
</reference>
<dbReference type="InterPro" id="IPR000086">
    <property type="entry name" value="NUDIX_hydrolase_dom"/>
</dbReference>
<dbReference type="PROSITE" id="PS51462">
    <property type="entry name" value="NUDIX"/>
    <property type="match status" value="1"/>
</dbReference>
<evidence type="ECO:0000313" key="4">
    <source>
        <dbReference type="Proteomes" id="UP000315496"/>
    </source>
</evidence>
<dbReference type="AlphaFoldDB" id="A0A4Z1SRP2"/>
<dbReference type="Pfam" id="PF00293">
    <property type="entry name" value="NUDIX"/>
    <property type="match status" value="1"/>
</dbReference>
<evidence type="ECO:0000256" key="1">
    <source>
        <dbReference type="ARBA" id="ARBA00022801"/>
    </source>
</evidence>
<dbReference type="VEuPathDB" id="GiardiaDB:GMRT_13343"/>
<dbReference type="InterPro" id="IPR020084">
    <property type="entry name" value="NUDIX_hydrolase_CS"/>
</dbReference>
<dbReference type="InterPro" id="IPR015797">
    <property type="entry name" value="NUDIX_hydrolase-like_dom_sf"/>
</dbReference>
<accession>A0A4Z1SRP2</accession>
<name>A0A4Z1SRP2_GIAMU</name>
<comment type="caution">
    <text evidence="3">The sequence shown here is derived from an EMBL/GenBank/DDBJ whole genome shotgun (WGS) entry which is preliminary data.</text>
</comment>
<sequence>MEYTHVYDPDTLVVIGTKTRDQLSIGDVRALVYVFLRRGDQLYFQRRSPNKELWPGILDISAGGLARVEESFSEAASRELKEELGILITPDRLEAQKLWTGIIICDDRPCYCHFYLGEAGEADEPVVDGVEVTGGIWLTLSEFETTQRQNRDAFTKMVYLALERLDGASIRLW</sequence>
<dbReference type="Gene3D" id="3.90.79.10">
    <property type="entry name" value="Nucleoside Triphosphate Pyrophosphohydrolase"/>
    <property type="match status" value="1"/>
</dbReference>
<feature type="domain" description="Nudix hydrolase" evidence="2">
    <location>
        <begin position="27"/>
        <end position="165"/>
    </location>
</feature>
<keyword evidence="4" id="KW-1185">Reference proteome</keyword>
<dbReference type="OrthoDB" id="510307at2759"/>
<gene>
    <name evidence="3" type="ORF">GMRT_13343</name>
</gene>
<dbReference type="PROSITE" id="PS00893">
    <property type="entry name" value="NUDIX_BOX"/>
    <property type="match status" value="1"/>
</dbReference>
<proteinExistence type="predicted"/>
<dbReference type="EMBL" id="VDLU01000005">
    <property type="protein sequence ID" value="TNJ26308.1"/>
    <property type="molecule type" value="Genomic_DNA"/>
</dbReference>
<evidence type="ECO:0000313" key="3">
    <source>
        <dbReference type="EMBL" id="TNJ26308.1"/>
    </source>
</evidence>
<organism evidence="3 4">
    <name type="scientific">Giardia muris</name>
    <dbReference type="NCBI Taxonomy" id="5742"/>
    <lineage>
        <taxon>Eukaryota</taxon>
        <taxon>Metamonada</taxon>
        <taxon>Diplomonadida</taxon>
        <taxon>Hexamitidae</taxon>
        <taxon>Giardiinae</taxon>
        <taxon>Giardia</taxon>
    </lineage>
</organism>
<keyword evidence="1 3" id="KW-0378">Hydrolase</keyword>
<protein>
    <submittedName>
        <fullName evidence="3">Putative Nudix hydrolase</fullName>
    </submittedName>
</protein>
<dbReference type="GO" id="GO:0016787">
    <property type="term" value="F:hydrolase activity"/>
    <property type="evidence" value="ECO:0007669"/>
    <property type="project" value="UniProtKB-KW"/>
</dbReference>
<evidence type="ECO:0000259" key="2">
    <source>
        <dbReference type="PROSITE" id="PS51462"/>
    </source>
</evidence>
<dbReference type="Proteomes" id="UP000315496">
    <property type="component" value="Chromosome 5"/>
</dbReference>
<dbReference type="SUPFAM" id="SSF55811">
    <property type="entry name" value="Nudix"/>
    <property type="match status" value="1"/>
</dbReference>